<dbReference type="InterPro" id="IPR003439">
    <property type="entry name" value="ABC_transporter-like_ATP-bd"/>
</dbReference>
<dbReference type="EMBL" id="OZ034824">
    <property type="protein sequence ID" value="CAL1674061.1"/>
    <property type="molecule type" value="Genomic_DNA"/>
</dbReference>
<dbReference type="GO" id="GO:0016020">
    <property type="term" value="C:membrane"/>
    <property type="evidence" value="ECO:0007669"/>
    <property type="project" value="UniProtKB-SubCell"/>
</dbReference>
<dbReference type="PANTHER" id="PTHR43038">
    <property type="entry name" value="ATP-BINDING CASSETTE, SUB-FAMILY H, MEMBER 1"/>
    <property type="match status" value="1"/>
</dbReference>
<dbReference type="GO" id="GO:0140359">
    <property type="term" value="F:ABC-type transporter activity"/>
    <property type="evidence" value="ECO:0007669"/>
    <property type="project" value="InterPro"/>
</dbReference>
<dbReference type="PROSITE" id="PS51012">
    <property type="entry name" value="ABC_TM2"/>
    <property type="match status" value="1"/>
</dbReference>
<evidence type="ECO:0000256" key="2">
    <source>
        <dbReference type="ARBA" id="ARBA00022692"/>
    </source>
</evidence>
<keyword evidence="3" id="KW-0547">Nucleotide-binding</keyword>
<evidence type="ECO:0008006" key="13">
    <source>
        <dbReference type="Google" id="ProtNLM"/>
    </source>
</evidence>
<feature type="region of interest" description="Disordered" evidence="7">
    <location>
        <begin position="1"/>
        <end position="28"/>
    </location>
</feature>
<keyword evidence="5 8" id="KW-1133">Transmembrane helix</keyword>
<dbReference type="InterPro" id="IPR047817">
    <property type="entry name" value="ABC2_TM_bact-type"/>
</dbReference>
<evidence type="ECO:0000313" key="11">
    <source>
        <dbReference type="EMBL" id="CAL1674061.1"/>
    </source>
</evidence>
<dbReference type="InterPro" id="IPR013525">
    <property type="entry name" value="ABC2_TM"/>
</dbReference>
<dbReference type="PROSITE" id="PS50893">
    <property type="entry name" value="ABC_TRANSPORTER_2"/>
    <property type="match status" value="1"/>
</dbReference>
<evidence type="ECO:0000256" key="1">
    <source>
        <dbReference type="ARBA" id="ARBA00004141"/>
    </source>
</evidence>
<evidence type="ECO:0000256" key="7">
    <source>
        <dbReference type="SAM" id="MobiDB-lite"/>
    </source>
</evidence>
<feature type="transmembrane region" description="Helical" evidence="8">
    <location>
        <begin position="623"/>
        <end position="645"/>
    </location>
</feature>
<dbReference type="Pfam" id="PF00005">
    <property type="entry name" value="ABC_tran"/>
    <property type="match status" value="1"/>
</dbReference>
<evidence type="ECO:0000313" key="12">
    <source>
        <dbReference type="Proteomes" id="UP001497644"/>
    </source>
</evidence>
<comment type="subcellular location">
    <subcellularLocation>
        <location evidence="1">Membrane</location>
        <topology evidence="1">Multi-pass membrane protein</topology>
    </subcellularLocation>
</comment>
<evidence type="ECO:0000256" key="6">
    <source>
        <dbReference type="ARBA" id="ARBA00023136"/>
    </source>
</evidence>
<feature type="domain" description="ABC transmembrane type-2" evidence="10">
    <location>
        <begin position="503"/>
        <end position="739"/>
    </location>
</feature>
<evidence type="ECO:0000256" key="5">
    <source>
        <dbReference type="ARBA" id="ARBA00022989"/>
    </source>
</evidence>
<dbReference type="InterPro" id="IPR017871">
    <property type="entry name" value="ABC_transporter-like_CS"/>
</dbReference>
<dbReference type="Gene3D" id="3.40.50.300">
    <property type="entry name" value="P-loop containing nucleotide triphosphate hydrolases"/>
    <property type="match status" value="1"/>
</dbReference>
<keyword evidence="12" id="KW-1185">Reference proteome</keyword>
<evidence type="ECO:0000256" key="4">
    <source>
        <dbReference type="ARBA" id="ARBA00022840"/>
    </source>
</evidence>
<sequence>MPLRNCKGQPFSHSRWSMKMHKNPKAPSLNEQSLPFRKMVQQNANAVIVKNAVKYYVPEKPILDGMNMTVPRGSIYGLLGASGCGKTTLLSCVVGVKHIDSGDIWVLGGKPGRPGSGIPGPRVGYMPQEISLVGEFSVSSALYYFGRINGLEDEEIEVRQKFLSELLQLPPANRLIKNMSGGQQRRVSFAAALIHSPEFLILDEPTVGLDPILSNNIWIYLTKITQEEGVTVLITTHYIQEAKDSNMIGLMRCGKLLAESSPQELLERFQCSSLEEAFLGLCQAQDSTMLANASEVQGVQDTEDDVLHQEDDSYKRMKGQISEYRARSIYNVSASRRFKALMIKNGIQFFRYYSGIIFAVLFPLIEVGSFFAGVGNDLNDLSIGIVNHEAGNCDDGNNIGNVWYDEENLICRFSNLSCRFLHKYGDSIAEQKYYDSMSEATDATRDGDLVGVMYFNHNFSEALQRRVEDFAFAETRDILSSEIDVFLDMGDMQTGQFMERKLYERFLEIFEDVMKDCGYSPRAGNMPIRFEDAIYSNMDDGYDYFVAPSFIIILLFFLATTVSTSLIITDRSEGVWDRSLVQGVKNGEILIAHVITQTTLIIVHVSMIMILFFPIWGLECEGSYFHVFFIMFLAGLSGLMYGFFISVMCKNHTMANYASAGSFFPLIMMSASIWPAEGIPKELRWVSYSMPTTLPAISLRAIIFKGYSLDEEEVFTGILVSLAYISILFTIVLLGLRMKS</sequence>
<dbReference type="PANTHER" id="PTHR43038:SF2">
    <property type="entry name" value="RH61964P"/>
    <property type="match status" value="1"/>
</dbReference>
<keyword evidence="4" id="KW-0067">ATP-binding</keyword>
<dbReference type="SUPFAM" id="SSF52540">
    <property type="entry name" value="P-loop containing nucleoside triphosphate hydrolases"/>
    <property type="match status" value="1"/>
</dbReference>
<keyword evidence="6 8" id="KW-0472">Membrane</keyword>
<evidence type="ECO:0000259" key="9">
    <source>
        <dbReference type="PROSITE" id="PS50893"/>
    </source>
</evidence>
<name>A0AAV2N371_9HYME</name>
<protein>
    <recommendedName>
        <fullName evidence="13">ABC transporter G family member 20</fullName>
    </recommendedName>
</protein>
<evidence type="ECO:0000256" key="3">
    <source>
        <dbReference type="ARBA" id="ARBA00022741"/>
    </source>
</evidence>
<evidence type="ECO:0000259" key="10">
    <source>
        <dbReference type="PROSITE" id="PS51012"/>
    </source>
</evidence>
<dbReference type="Pfam" id="PF12698">
    <property type="entry name" value="ABC2_membrane_3"/>
    <property type="match status" value="1"/>
</dbReference>
<gene>
    <name evidence="11" type="ORF">LPLAT_LOCUS823</name>
</gene>
<keyword evidence="2 8" id="KW-0812">Transmembrane</keyword>
<dbReference type="PROSITE" id="PS00211">
    <property type="entry name" value="ABC_TRANSPORTER_1"/>
    <property type="match status" value="1"/>
</dbReference>
<reference evidence="11 12" key="1">
    <citation type="submission" date="2024-04" db="EMBL/GenBank/DDBJ databases">
        <authorList>
            <consortium name="Molecular Ecology Group"/>
        </authorList>
    </citation>
    <scope>NUCLEOTIDE SEQUENCE [LARGE SCALE GENOMIC DNA]</scope>
</reference>
<feature type="transmembrane region" description="Helical" evidence="8">
    <location>
        <begin position="545"/>
        <end position="568"/>
    </location>
</feature>
<feature type="transmembrane region" description="Helical" evidence="8">
    <location>
        <begin position="589"/>
        <end position="617"/>
    </location>
</feature>
<dbReference type="Proteomes" id="UP001497644">
    <property type="component" value="Chromosome 1"/>
</dbReference>
<feature type="transmembrane region" description="Helical" evidence="8">
    <location>
        <begin position="714"/>
        <end position="736"/>
    </location>
</feature>
<dbReference type="InterPro" id="IPR003593">
    <property type="entry name" value="AAA+_ATPase"/>
</dbReference>
<proteinExistence type="predicted"/>
<dbReference type="SMART" id="SM00382">
    <property type="entry name" value="AAA"/>
    <property type="match status" value="1"/>
</dbReference>
<feature type="domain" description="ABC transporter" evidence="9">
    <location>
        <begin position="47"/>
        <end position="278"/>
    </location>
</feature>
<feature type="transmembrane region" description="Helical" evidence="8">
    <location>
        <begin position="657"/>
        <end position="676"/>
    </location>
</feature>
<accession>A0AAV2N371</accession>
<feature type="transmembrane region" description="Helical" evidence="8">
    <location>
        <begin position="352"/>
        <end position="372"/>
    </location>
</feature>
<dbReference type="GO" id="GO:0005524">
    <property type="term" value="F:ATP binding"/>
    <property type="evidence" value="ECO:0007669"/>
    <property type="project" value="UniProtKB-KW"/>
</dbReference>
<dbReference type="InterPro" id="IPR027417">
    <property type="entry name" value="P-loop_NTPase"/>
</dbReference>
<dbReference type="GO" id="GO:0016887">
    <property type="term" value="F:ATP hydrolysis activity"/>
    <property type="evidence" value="ECO:0007669"/>
    <property type="project" value="InterPro"/>
</dbReference>
<evidence type="ECO:0000256" key="8">
    <source>
        <dbReference type="SAM" id="Phobius"/>
    </source>
</evidence>
<dbReference type="AlphaFoldDB" id="A0AAV2N371"/>
<organism evidence="11 12">
    <name type="scientific">Lasius platythorax</name>
    <dbReference type="NCBI Taxonomy" id="488582"/>
    <lineage>
        <taxon>Eukaryota</taxon>
        <taxon>Metazoa</taxon>
        <taxon>Ecdysozoa</taxon>
        <taxon>Arthropoda</taxon>
        <taxon>Hexapoda</taxon>
        <taxon>Insecta</taxon>
        <taxon>Pterygota</taxon>
        <taxon>Neoptera</taxon>
        <taxon>Endopterygota</taxon>
        <taxon>Hymenoptera</taxon>
        <taxon>Apocrita</taxon>
        <taxon>Aculeata</taxon>
        <taxon>Formicoidea</taxon>
        <taxon>Formicidae</taxon>
        <taxon>Formicinae</taxon>
        <taxon>Lasius</taxon>
        <taxon>Lasius</taxon>
    </lineage>
</organism>